<name>A0A1M6GIS6_9BACT</name>
<sequence length="49" mass="5322">MYQVSLDEAVKSVALSGLLYLIKSSCASCLNDAAGHSKIIFNSKQYIKI</sequence>
<dbReference type="EMBL" id="FQYR01000003">
    <property type="protein sequence ID" value="SHJ09770.1"/>
    <property type="molecule type" value="Genomic_DNA"/>
</dbReference>
<gene>
    <name evidence="1" type="ORF">SAMN02745181_1180</name>
</gene>
<evidence type="ECO:0000313" key="1">
    <source>
        <dbReference type="EMBL" id="SHJ09770.1"/>
    </source>
</evidence>
<dbReference type="AlphaFoldDB" id="A0A1M6GIS6"/>
<reference evidence="1 2" key="1">
    <citation type="submission" date="2016-11" db="EMBL/GenBank/DDBJ databases">
        <authorList>
            <person name="Jaros S."/>
            <person name="Januszkiewicz K."/>
            <person name="Wedrychowicz H."/>
        </authorList>
    </citation>
    <scope>NUCLEOTIDE SEQUENCE [LARGE SCALE GENOMIC DNA]</scope>
    <source>
        <strain evidence="1 2">DSM 18772</strain>
    </source>
</reference>
<keyword evidence="2" id="KW-1185">Reference proteome</keyword>
<dbReference type="STRING" id="1123071.SAMN02745181_1180"/>
<dbReference type="Proteomes" id="UP000184510">
    <property type="component" value="Unassembled WGS sequence"/>
</dbReference>
<evidence type="ECO:0000313" key="2">
    <source>
        <dbReference type="Proteomes" id="UP000184510"/>
    </source>
</evidence>
<organism evidence="1 2">
    <name type="scientific">Rubritalea squalenifaciens DSM 18772</name>
    <dbReference type="NCBI Taxonomy" id="1123071"/>
    <lineage>
        <taxon>Bacteria</taxon>
        <taxon>Pseudomonadati</taxon>
        <taxon>Verrucomicrobiota</taxon>
        <taxon>Verrucomicrobiia</taxon>
        <taxon>Verrucomicrobiales</taxon>
        <taxon>Rubritaleaceae</taxon>
        <taxon>Rubritalea</taxon>
    </lineage>
</organism>
<protein>
    <submittedName>
        <fullName evidence="1">Uncharacterized protein</fullName>
    </submittedName>
</protein>
<accession>A0A1M6GIS6</accession>
<proteinExistence type="predicted"/>
<dbReference type="InParanoid" id="A0A1M6GIS6"/>